<keyword evidence="8" id="KW-1185">Reference proteome</keyword>
<protein>
    <submittedName>
        <fullName evidence="7">Gp16</fullName>
    </submittedName>
</protein>
<evidence type="ECO:0000313" key="7">
    <source>
        <dbReference type="EMBL" id="GAS95459.1"/>
    </source>
</evidence>
<keyword evidence="3" id="KW-0175">Coiled coil</keyword>
<dbReference type="Pfam" id="PF10145">
    <property type="entry name" value="PhageMin_Tail"/>
    <property type="match status" value="1"/>
</dbReference>
<dbReference type="STRING" id="228230.RMCC_2425"/>
<reference evidence="8" key="1">
    <citation type="journal article" date="2016" name="Genome Announc.">
        <title>Draft Genome Sequences of Five Rapidly Growing Mycobacterium Species, M. thermoresistibile, M. fortuitum subsp. acetamidolyticum, M. canariasense, M. brisbanense, and M. novocastrense.</title>
        <authorList>
            <person name="Katahira K."/>
            <person name="Ogura Y."/>
            <person name="Gotoh Y."/>
            <person name="Hayashi T."/>
        </authorList>
    </citation>
    <scope>NUCLEOTIDE SEQUENCE [LARGE SCALE GENOMIC DNA]</scope>
    <source>
        <strain evidence="8">JCM15298</strain>
    </source>
</reference>
<feature type="region of interest" description="Disordered" evidence="4">
    <location>
        <begin position="1171"/>
        <end position="1217"/>
    </location>
</feature>
<evidence type="ECO:0000256" key="2">
    <source>
        <dbReference type="ARBA" id="ARBA00022801"/>
    </source>
</evidence>
<dbReference type="OrthoDB" id="4753829at2"/>
<proteinExistence type="inferred from homology"/>
<dbReference type="InterPro" id="IPR010090">
    <property type="entry name" value="Phage_tape_meas"/>
</dbReference>
<dbReference type="Gene3D" id="1.10.530.10">
    <property type="match status" value="1"/>
</dbReference>
<feature type="coiled-coil region" evidence="3">
    <location>
        <begin position="612"/>
        <end position="696"/>
    </location>
</feature>
<feature type="compositionally biased region" description="Polar residues" evidence="4">
    <location>
        <begin position="1188"/>
        <end position="1217"/>
    </location>
</feature>
<dbReference type="InterPro" id="IPR023346">
    <property type="entry name" value="Lysozyme-like_dom_sf"/>
</dbReference>
<organism evidence="7 8">
    <name type="scientific">Mycolicibacterium canariasense</name>
    <name type="common">Mycobacterium canariasense</name>
    <dbReference type="NCBI Taxonomy" id="228230"/>
    <lineage>
        <taxon>Bacteria</taxon>
        <taxon>Bacillati</taxon>
        <taxon>Actinomycetota</taxon>
        <taxon>Actinomycetes</taxon>
        <taxon>Mycobacteriales</taxon>
        <taxon>Mycobacteriaceae</taxon>
        <taxon>Mycolicibacterium</taxon>
    </lineage>
</organism>
<evidence type="ECO:0000259" key="5">
    <source>
        <dbReference type="Pfam" id="PF06737"/>
    </source>
</evidence>
<evidence type="ECO:0000259" key="6">
    <source>
        <dbReference type="Pfam" id="PF10145"/>
    </source>
</evidence>
<accession>A0A100WBK0</accession>
<feature type="domain" description="Resuscitation-promoting factor core lysozyme-like" evidence="5">
    <location>
        <begin position="933"/>
        <end position="1004"/>
    </location>
</feature>
<evidence type="ECO:0000256" key="4">
    <source>
        <dbReference type="SAM" id="MobiDB-lite"/>
    </source>
</evidence>
<dbReference type="EMBL" id="BCSY01000039">
    <property type="protein sequence ID" value="GAS95459.1"/>
    <property type="molecule type" value="Genomic_DNA"/>
</dbReference>
<gene>
    <name evidence="7" type="ORF">RMCC_2425</name>
</gene>
<dbReference type="Pfam" id="PF06737">
    <property type="entry name" value="Transglycosylas"/>
    <property type="match status" value="1"/>
</dbReference>
<comment type="similarity">
    <text evidence="1">Belongs to the transglycosylase family. Rpf subfamily.</text>
</comment>
<dbReference type="GO" id="GO:0016787">
    <property type="term" value="F:hydrolase activity"/>
    <property type="evidence" value="ECO:0007669"/>
    <property type="project" value="UniProtKB-KW"/>
</dbReference>
<dbReference type="Proteomes" id="UP000069443">
    <property type="component" value="Unassembled WGS sequence"/>
</dbReference>
<name>A0A100WBK0_MYCCR</name>
<dbReference type="CDD" id="cd13925">
    <property type="entry name" value="RPF"/>
    <property type="match status" value="1"/>
</dbReference>
<dbReference type="SUPFAM" id="SSF53955">
    <property type="entry name" value="Lysozyme-like"/>
    <property type="match status" value="1"/>
</dbReference>
<comment type="caution">
    <text evidence="7">The sequence shown here is derived from an EMBL/GenBank/DDBJ whole genome shotgun (WGS) entry which is preliminary data.</text>
</comment>
<keyword evidence="2" id="KW-0378">Hydrolase</keyword>
<sequence length="1235" mass="126900">MDPLILLVEPELDERAATATMTRAKRVYEEGARDISRVMRQQMTEGTAAAGKGFDDLETKARRAYLSMQDASEKVAREERKLDAAREKGAANAESLARKVERARLDEIQAIEKATAAYKEYGQAAENAGQSGERAGAGILGGLRGAVSGAGQTGGDMANEFAAGFASSSALMRLGASTGPIGLAVAGVVAIGTMAGKVLADNIAAGMDTLRMQDQFRAKIGLDEATMRTFGSAASKAWTSGFGQSIQDNLTSLQFGVQSGLINRNASDADLAQFASQMDTVKQLVDADSREIAAGTRNFVKTGLVDNYQQAFDLIVAAQQKGLNISNDLLDTAEEYGTTLHAVGLSGQEAFGLIAQMQAGGVRNTDVAADALKELSINVADGSKSTKQAFEAMGLNADILTQKFAEGGPAAREAFGEVLTGLRSLSDPVQQQLVGLALYKTKWEDAKVAIQAANLDTAASTMGNLQGKTQDATTALNAHTDQWDLLGRNIDNTMSKLQTWLADTSIGKFASQGLPGFFNTNLFGDAGTAAQAKLDAAKAALDAQNALGTGFANAGDAQRQHRGTASGTPDGDRVPVVPMVPGADQSSGSTSLPPAPVLPLQYTNTAGLPSAIANATTRLDDARHEVAEKEARVNQLVQSNIAKADDIQKARNDLTKAEQNQQQAEQALTDARVSAAKQAQKQYDKLSSDLDTFGNKLDADFGISKGLGGIVENFVKAAGNILAAPFLQALGLIAKANPNEGSGLIGIAAANGAFGSQYTPAAIAATQNVGTYSYGAQPGGGYPSIAASALPGESAKDFAHRVMMPFWQSQGFQVGDHQADQYGEHQNGAVDIMVPDLATGQKVLQQVLSDPNVYGAIFNNQTYGYGHGLTPQDYTAGHTGNPTQDHQDHVHAWYKPGGQDNISPLTGGAASSGPVPVTVVSAPGMPSQGLSPDQWNAIAGAEASGNWSANTGNGFSGGLQFAPSTWTGFGGGQYAPEAWQATPQQQMAIGDRVLAAQGPGAWPATSAAHPEWFQPQPYSSGWGPGPLAPPSPGTVPTGGGPMAPGMPQGLGIYGGGPGIGGAAAASSPTMGGGLAYPSQGGNSGNILGGLPLDGVMAATSALDMMAPGSSAAAKIGIQLANRTIGYAAQNAGIAASGLMETFSIGDNPRGSIGNSWLGKLAGGLAGAAPALPNLAGGKKPPGPMEQATGGQQQGGNVDNSQVNNITLQPPKDTSANTQAAMVAEQTRMYAPAGRQ</sequence>
<evidence type="ECO:0000256" key="1">
    <source>
        <dbReference type="ARBA" id="ARBA00010830"/>
    </source>
</evidence>
<evidence type="ECO:0000313" key="8">
    <source>
        <dbReference type="Proteomes" id="UP000069443"/>
    </source>
</evidence>
<feature type="region of interest" description="Disordered" evidence="4">
    <location>
        <begin position="552"/>
        <end position="594"/>
    </location>
</feature>
<feature type="domain" description="Phage tail tape measure protein" evidence="6">
    <location>
        <begin position="242"/>
        <end position="433"/>
    </location>
</feature>
<dbReference type="InterPro" id="IPR010618">
    <property type="entry name" value="RPF"/>
</dbReference>
<reference evidence="8" key="2">
    <citation type="submission" date="2016-02" db="EMBL/GenBank/DDBJ databases">
        <title>Draft genome sequence of five rapidly growing Mycobacterium species.</title>
        <authorList>
            <person name="Katahira K."/>
            <person name="Gotou Y."/>
            <person name="Iida K."/>
            <person name="Ogura Y."/>
            <person name="Hayashi T."/>
        </authorList>
    </citation>
    <scope>NUCLEOTIDE SEQUENCE [LARGE SCALE GENOMIC DNA]</scope>
    <source>
        <strain evidence="8">JCM15298</strain>
    </source>
</reference>
<evidence type="ECO:0000256" key="3">
    <source>
        <dbReference type="SAM" id="Coils"/>
    </source>
</evidence>
<dbReference type="AlphaFoldDB" id="A0A100WBK0"/>
<dbReference type="RefSeq" id="WP_062656656.1">
    <property type="nucleotide sequence ID" value="NZ_BCSY01000039.1"/>
</dbReference>